<comment type="caution">
    <text evidence="1">The sequence shown here is derived from an EMBL/GenBank/DDBJ whole genome shotgun (WGS) entry which is preliminary data.</text>
</comment>
<protein>
    <submittedName>
        <fullName evidence="1">Uncharacterized protein</fullName>
    </submittedName>
</protein>
<evidence type="ECO:0000313" key="2">
    <source>
        <dbReference type="Proteomes" id="UP000744676"/>
    </source>
</evidence>
<dbReference type="Proteomes" id="UP000744676">
    <property type="component" value="Unassembled WGS sequence"/>
</dbReference>
<reference evidence="1 2" key="1">
    <citation type="journal article" date="2020" name="Front. Microbiol.">
        <title>Phenotypic and Genetic Characterization of the Cheese Ripening Yeast Geotrichum candidum.</title>
        <authorList>
            <person name="Perkins V."/>
            <person name="Vignola S."/>
            <person name="Lessard M.H."/>
            <person name="Plante P.L."/>
            <person name="Corbeil J."/>
            <person name="Dugat-Bony E."/>
            <person name="Frenette M."/>
            <person name="Labrie S."/>
        </authorList>
    </citation>
    <scope>NUCLEOTIDE SEQUENCE [LARGE SCALE GENOMIC DNA]</scope>
    <source>
        <strain evidence="1 2">LMA-1147</strain>
    </source>
</reference>
<evidence type="ECO:0000313" key="1">
    <source>
        <dbReference type="EMBL" id="KAF5098070.1"/>
    </source>
</evidence>
<sequence>MAYYNPNSLWDLLETLASQQNEQQQPTRQQRQQPNEEEDYDGQDFGSFFFRPPPQAPYQRPSPPRPFPSRQPSGIHHNGRRPVPPPKPAQFQRPKSQTQRILPFAINPNAFLPPIDVYDTPGAYHVYVSVPGARKNTTEVHFNPETSQLFIEGEVDEPEVAVNGAASAGKKATTTLLLSERETGPFGRVLHLPAEPKIDEDGITAKFKAGVLEVVVPKQTGAHVVKRKIQIEDVDDDELVAEAKGE</sequence>
<accession>A0ACB6V4X9</accession>
<organism evidence="1 2">
    <name type="scientific">Geotrichum galactomycetum</name>
    <dbReference type="NCBI Taxonomy" id="27317"/>
    <lineage>
        <taxon>Eukaryota</taxon>
        <taxon>Fungi</taxon>
        <taxon>Dikarya</taxon>
        <taxon>Ascomycota</taxon>
        <taxon>Saccharomycotina</taxon>
        <taxon>Dipodascomycetes</taxon>
        <taxon>Dipodascales</taxon>
        <taxon>Dipodascaceae</taxon>
        <taxon>Geotrichum</taxon>
    </lineage>
</organism>
<keyword evidence="2" id="KW-1185">Reference proteome</keyword>
<proteinExistence type="predicted"/>
<gene>
    <name evidence="1" type="ORF">D0Z00_002157</name>
</gene>
<dbReference type="EMBL" id="QVQA01000053">
    <property type="protein sequence ID" value="KAF5098070.1"/>
    <property type="molecule type" value="Genomic_DNA"/>
</dbReference>
<name>A0ACB6V4X9_9ASCO</name>